<dbReference type="OrthoDB" id="191139at2759"/>
<dbReference type="PANTHER" id="PTHR24320">
    <property type="entry name" value="RETINOL DEHYDROGENASE"/>
    <property type="match status" value="1"/>
</dbReference>
<dbReference type="SUPFAM" id="SSF51735">
    <property type="entry name" value="NAD(P)-binding Rossmann-fold domains"/>
    <property type="match status" value="1"/>
</dbReference>
<dbReference type="EMBL" id="ML978121">
    <property type="protein sequence ID" value="KAF2104845.1"/>
    <property type="molecule type" value="Genomic_DNA"/>
</dbReference>
<keyword evidence="2" id="KW-0521">NADP</keyword>
<sequence>MPSSPALTEKDLPSLNGRVYLVTGGYAGIGYELAKILYSAGGMVWIAGRSRDKAEAAIEAMMENNDTSNHSGEQADARNAPGEVKFLHLDLADLSTIKGAAQELLSNSSRLDIVWHNAAVMVPPDDTPATPQGHDIQLATNVLGPFLLQHFLNPLTLSTAARSDVKKNDVRVIWLTSNAHTGAPKPDGVDWDNIELTGHTGFIGRLKKYSQSKAMNNILAYEFARRYGDKGIASLSVHPGALSSGLQKDLPWLIDKIFSLRRQPPKFGAYSELFAGFVDVEPEKNGGFVAPFGTWGECDPAIKEGMEKQGTGKRLWELLESEFKEWI</sequence>
<name>A0A9P4MBY1_9PEZI</name>
<comment type="similarity">
    <text evidence="1">Belongs to the short-chain dehydrogenases/reductases (SDR) family.</text>
</comment>
<evidence type="ECO:0000256" key="2">
    <source>
        <dbReference type="ARBA" id="ARBA00022857"/>
    </source>
</evidence>
<dbReference type="AlphaFoldDB" id="A0A9P4MBY1"/>
<evidence type="ECO:0000256" key="3">
    <source>
        <dbReference type="ARBA" id="ARBA00023002"/>
    </source>
</evidence>
<reference evidence="4" key="1">
    <citation type="journal article" date="2020" name="Stud. Mycol.">
        <title>101 Dothideomycetes genomes: a test case for predicting lifestyles and emergence of pathogens.</title>
        <authorList>
            <person name="Haridas S."/>
            <person name="Albert R."/>
            <person name="Binder M."/>
            <person name="Bloem J."/>
            <person name="Labutti K."/>
            <person name="Salamov A."/>
            <person name="Andreopoulos B."/>
            <person name="Baker S."/>
            <person name="Barry K."/>
            <person name="Bills G."/>
            <person name="Bluhm B."/>
            <person name="Cannon C."/>
            <person name="Castanera R."/>
            <person name="Culley D."/>
            <person name="Daum C."/>
            <person name="Ezra D."/>
            <person name="Gonzalez J."/>
            <person name="Henrissat B."/>
            <person name="Kuo A."/>
            <person name="Liang C."/>
            <person name="Lipzen A."/>
            <person name="Lutzoni F."/>
            <person name="Magnuson J."/>
            <person name="Mondo S."/>
            <person name="Nolan M."/>
            <person name="Ohm R."/>
            <person name="Pangilinan J."/>
            <person name="Park H.-J."/>
            <person name="Ramirez L."/>
            <person name="Alfaro M."/>
            <person name="Sun H."/>
            <person name="Tritt A."/>
            <person name="Yoshinaga Y."/>
            <person name="Zwiers L.-H."/>
            <person name="Turgeon B."/>
            <person name="Goodwin S."/>
            <person name="Spatafora J."/>
            <person name="Crous P."/>
            <person name="Grigoriev I."/>
        </authorList>
    </citation>
    <scope>NUCLEOTIDE SEQUENCE</scope>
    <source>
        <strain evidence="4">CBS 133067</strain>
    </source>
</reference>
<dbReference type="Pfam" id="PF00106">
    <property type="entry name" value="adh_short"/>
    <property type="match status" value="1"/>
</dbReference>
<dbReference type="GO" id="GO:0016491">
    <property type="term" value="F:oxidoreductase activity"/>
    <property type="evidence" value="ECO:0007669"/>
    <property type="project" value="UniProtKB-KW"/>
</dbReference>
<dbReference type="Gene3D" id="3.40.50.720">
    <property type="entry name" value="NAD(P)-binding Rossmann-like Domain"/>
    <property type="match status" value="1"/>
</dbReference>
<dbReference type="PANTHER" id="PTHR24320:SF236">
    <property type="entry name" value="SHORT-CHAIN DEHYDROGENASE-RELATED"/>
    <property type="match status" value="1"/>
</dbReference>
<proteinExistence type="inferred from homology"/>
<gene>
    <name evidence="4" type="ORF">NA57DRAFT_63164</name>
</gene>
<accession>A0A9P4MBY1</accession>
<dbReference type="PRINTS" id="PR00081">
    <property type="entry name" value="GDHRDH"/>
</dbReference>
<keyword evidence="5" id="KW-1185">Reference proteome</keyword>
<dbReference type="Proteomes" id="UP000799772">
    <property type="component" value="Unassembled WGS sequence"/>
</dbReference>
<comment type="caution">
    <text evidence="4">The sequence shown here is derived from an EMBL/GenBank/DDBJ whole genome shotgun (WGS) entry which is preliminary data.</text>
</comment>
<dbReference type="InterPro" id="IPR036291">
    <property type="entry name" value="NAD(P)-bd_dom_sf"/>
</dbReference>
<evidence type="ECO:0000313" key="5">
    <source>
        <dbReference type="Proteomes" id="UP000799772"/>
    </source>
</evidence>
<keyword evidence="3" id="KW-0560">Oxidoreductase</keyword>
<evidence type="ECO:0000256" key="1">
    <source>
        <dbReference type="ARBA" id="ARBA00006484"/>
    </source>
</evidence>
<organism evidence="4 5">
    <name type="scientific">Rhizodiscina lignyota</name>
    <dbReference type="NCBI Taxonomy" id="1504668"/>
    <lineage>
        <taxon>Eukaryota</taxon>
        <taxon>Fungi</taxon>
        <taxon>Dikarya</taxon>
        <taxon>Ascomycota</taxon>
        <taxon>Pezizomycotina</taxon>
        <taxon>Dothideomycetes</taxon>
        <taxon>Pleosporomycetidae</taxon>
        <taxon>Aulographales</taxon>
        <taxon>Rhizodiscinaceae</taxon>
        <taxon>Rhizodiscina</taxon>
    </lineage>
</organism>
<dbReference type="InterPro" id="IPR002347">
    <property type="entry name" value="SDR_fam"/>
</dbReference>
<protein>
    <submittedName>
        <fullName evidence="4">NAD(P)-binding protein</fullName>
    </submittedName>
</protein>
<evidence type="ECO:0000313" key="4">
    <source>
        <dbReference type="EMBL" id="KAF2104845.1"/>
    </source>
</evidence>